<dbReference type="NCBIfam" id="TIGR02607">
    <property type="entry name" value="antidote_HigA"/>
    <property type="match status" value="1"/>
</dbReference>
<feature type="domain" description="HTH cro/C1-type" evidence="2">
    <location>
        <begin position="31"/>
        <end position="76"/>
    </location>
</feature>
<dbReference type="Pfam" id="PF01381">
    <property type="entry name" value="HTH_3"/>
    <property type="match status" value="1"/>
</dbReference>
<evidence type="ECO:0000313" key="3">
    <source>
        <dbReference type="EMBL" id="AZG77116.1"/>
    </source>
</evidence>
<dbReference type="PROSITE" id="PS50943">
    <property type="entry name" value="HTH_CROC1"/>
    <property type="match status" value="1"/>
</dbReference>
<dbReference type="InterPro" id="IPR013430">
    <property type="entry name" value="Toxin_antidote_HigA"/>
</dbReference>
<dbReference type="SUPFAM" id="SSF47413">
    <property type="entry name" value="lambda repressor-like DNA-binding domains"/>
    <property type="match status" value="1"/>
</dbReference>
<dbReference type="Proteomes" id="UP000273982">
    <property type="component" value="Chromosome"/>
</dbReference>
<reference evidence="3 4" key="1">
    <citation type="submission" date="2018-11" db="EMBL/GenBank/DDBJ databases">
        <title>Genome squencing of methanotrophic bacteria isolated from alkaline groundwater in Korea.</title>
        <authorList>
            <person name="Nguyen L.N."/>
        </authorList>
    </citation>
    <scope>NUCLEOTIDE SEQUENCE [LARGE SCALE GENOMIC DNA]</scope>
    <source>
        <strain evidence="3 4">GW6</strain>
    </source>
</reference>
<evidence type="ECO:0000313" key="4">
    <source>
        <dbReference type="Proteomes" id="UP000273982"/>
    </source>
</evidence>
<dbReference type="CDD" id="cd00093">
    <property type="entry name" value="HTH_XRE"/>
    <property type="match status" value="1"/>
</dbReference>
<keyword evidence="1" id="KW-0238">DNA-binding</keyword>
<dbReference type="AlphaFoldDB" id="A0A3G8M5I5"/>
<evidence type="ECO:0000256" key="1">
    <source>
        <dbReference type="ARBA" id="ARBA00023125"/>
    </source>
</evidence>
<dbReference type="PANTHER" id="PTHR36924">
    <property type="entry name" value="ANTITOXIN HIGA-1"/>
    <property type="match status" value="1"/>
</dbReference>
<dbReference type="PANTHER" id="PTHR36924:SF1">
    <property type="entry name" value="ANTITOXIN HIGA-1"/>
    <property type="match status" value="1"/>
</dbReference>
<protein>
    <submittedName>
        <fullName evidence="3">Addiction module antidote protein, HigA family</fullName>
    </submittedName>
</protein>
<dbReference type="RefSeq" id="WP_124738841.1">
    <property type="nucleotide sequence ID" value="NZ_CP034086.1"/>
</dbReference>
<proteinExistence type="predicted"/>
<dbReference type="InterPro" id="IPR001387">
    <property type="entry name" value="Cro/C1-type_HTH"/>
</dbReference>
<sequence length="104" mass="11617">MSRSSTTMTDLLPNPTPGEILAEEFLKPMELSQNALARAIRVPPRRINEIVLGRRAITADTDLRLARYFGISEGFFLGLQADYDLMARRRQIGSELSAIEPRAA</sequence>
<dbReference type="InterPro" id="IPR010982">
    <property type="entry name" value="Lambda_DNA-bd_dom_sf"/>
</dbReference>
<dbReference type="KEGG" id="mros:EHO51_10425"/>
<gene>
    <name evidence="3" type="primary">higA</name>
    <name evidence="3" type="ORF">EHO51_10425</name>
</gene>
<name>A0A3G8M5I5_9HYPH</name>
<dbReference type="GO" id="GO:0003677">
    <property type="term" value="F:DNA binding"/>
    <property type="evidence" value="ECO:0007669"/>
    <property type="project" value="UniProtKB-KW"/>
</dbReference>
<organism evidence="3 4">
    <name type="scientific">Methylocystis rosea</name>
    <dbReference type="NCBI Taxonomy" id="173366"/>
    <lineage>
        <taxon>Bacteria</taxon>
        <taxon>Pseudomonadati</taxon>
        <taxon>Pseudomonadota</taxon>
        <taxon>Alphaproteobacteria</taxon>
        <taxon>Hyphomicrobiales</taxon>
        <taxon>Methylocystaceae</taxon>
        <taxon>Methylocystis</taxon>
    </lineage>
</organism>
<dbReference type="EMBL" id="CP034086">
    <property type="protein sequence ID" value="AZG77116.1"/>
    <property type="molecule type" value="Genomic_DNA"/>
</dbReference>
<dbReference type="Gene3D" id="1.10.260.40">
    <property type="entry name" value="lambda repressor-like DNA-binding domains"/>
    <property type="match status" value="1"/>
</dbReference>
<accession>A0A3G8M5I5</accession>
<evidence type="ECO:0000259" key="2">
    <source>
        <dbReference type="PROSITE" id="PS50943"/>
    </source>
</evidence>
<dbReference type="SMART" id="SM00530">
    <property type="entry name" value="HTH_XRE"/>
    <property type="match status" value="1"/>
</dbReference>